<dbReference type="SUPFAM" id="SSF53335">
    <property type="entry name" value="S-adenosyl-L-methionine-dependent methyltransferases"/>
    <property type="match status" value="1"/>
</dbReference>
<keyword evidence="6" id="KW-1185">Reference proteome</keyword>
<evidence type="ECO:0000256" key="2">
    <source>
        <dbReference type="ARBA" id="ARBA00022679"/>
    </source>
</evidence>
<evidence type="ECO:0000256" key="1">
    <source>
        <dbReference type="ARBA" id="ARBA00022603"/>
    </source>
</evidence>
<dbReference type="Gene3D" id="3.40.50.150">
    <property type="entry name" value="Vaccinia Virus protein VP39"/>
    <property type="match status" value="1"/>
</dbReference>
<gene>
    <name evidence="5" type="ORF">F4560_002510</name>
</gene>
<name>A0A7W9HI30_9PSEU</name>
<sequence>MGEVRVDFDQVRRDWTTLGARDPLWAVSVAPDKRGGRWDVDEFLAQGQHDVARTRSWLAALGLPTEWERVLDFGCGAGRLSQALAEFADEVVGVDVSVPMLETARALDLGRRRPADGGGTCRFVLNEAPDLHVFPSGSFDLVYSELVLQHLPWRVIAGYLAEFVRVLRPGAVALVQCTTRPMWTVKGTVWRIAPAPAVRLAQRVLLGYPAPMLMTAVPAARLRAVVRAHGGEVVDTATTREPATHWVSSRYVIRKLAGER</sequence>
<dbReference type="InterPro" id="IPR013216">
    <property type="entry name" value="Methyltransf_11"/>
</dbReference>
<dbReference type="CDD" id="cd02440">
    <property type="entry name" value="AdoMet_MTases"/>
    <property type="match status" value="1"/>
</dbReference>
<dbReference type="PANTHER" id="PTHR43464:SF19">
    <property type="entry name" value="UBIQUINONE BIOSYNTHESIS O-METHYLTRANSFERASE, MITOCHONDRIAL"/>
    <property type="match status" value="1"/>
</dbReference>
<comment type="caution">
    <text evidence="5">The sequence shown here is derived from an EMBL/GenBank/DDBJ whole genome shotgun (WGS) entry which is preliminary data.</text>
</comment>
<dbReference type="PANTHER" id="PTHR43464">
    <property type="entry name" value="METHYLTRANSFERASE"/>
    <property type="match status" value="1"/>
</dbReference>
<keyword evidence="2" id="KW-0808">Transferase</keyword>
<feature type="domain" description="Methyltransferase type 11" evidence="4">
    <location>
        <begin position="71"/>
        <end position="174"/>
    </location>
</feature>
<dbReference type="AlphaFoldDB" id="A0A7W9HI30"/>
<evidence type="ECO:0000256" key="3">
    <source>
        <dbReference type="ARBA" id="ARBA00022691"/>
    </source>
</evidence>
<protein>
    <submittedName>
        <fullName evidence="5">Ubiquinone/menaquinone biosynthesis C-methylase UbiE</fullName>
    </submittedName>
</protein>
<dbReference type="RefSeq" id="WP_184919627.1">
    <property type="nucleotide sequence ID" value="NZ_JACHMO010000001.1"/>
</dbReference>
<proteinExistence type="predicted"/>
<evidence type="ECO:0000259" key="4">
    <source>
        <dbReference type="Pfam" id="PF08241"/>
    </source>
</evidence>
<dbReference type="Proteomes" id="UP000552097">
    <property type="component" value="Unassembled WGS sequence"/>
</dbReference>
<keyword evidence="3" id="KW-0949">S-adenosyl-L-methionine</keyword>
<evidence type="ECO:0000313" key="6">
    <source>
        <dbReference type="Proteomes" id="UP000552097"/>
    </source>
</evidence>
<keyword evidence="1 5" id="KW-0489">Methyltransferase</keyword>
<reference evidence="5 6" key="1">
    <citation type="submission" date="2020-08" db="EMBL/GenBank/DDBJ databases">
        <title>Sequencing the genomes of 1000 actinobacteria strains.</title>
        <authorList>
            <person name="Klenk H.-P."/>
        </authorList>
    </citation>
    <scope>NUCLEOTIDE SEQUENCE [LARGE SCALE GENOMIC DNA]</scope>
    <source>
        <strain evidence="5 6">DSM 45486</strain>
    </source>
</reference>
<evidence type="ECO:0000313" key="5">
    <source>
        <dbReference type="EMBL" id="MBB5802742.1"/>
    </source>
</evidence>
<organism evidence="5 6">
    <name type="scientific">Saccharothrix ecbatanensis</name>
    <dbReference type="NCBI Taxonomy" id="1105145"/>
    <lineage>
        <taxon>Bacteria</taxon>
        <taxon>Bacillati</taxon>
        <taxon>Actinomycetota</taxon>
        <taxon>Actinomycetes</taxon>
        <taxon>Pseudonocardiales</taxon>
        <taxon>Pseudonocardiaceae</taxon>
        <taxon>Saccharothrix</taxon>
    </lineage>
</organism>
<dbReference type="GO" id="GO:0008757">
    <property type="term" value="F:S-adenosylmethionine-dependent methyltransferase activity"/>
    <property type="evidence" value="ECO:0007669"/>
    <property type="project" value="InterPro"/>
</dbReference>
<dbReference type="GO" id="GO:0032259">
    <property type="term" value="P:methylation"/>
    <property type="evidence" value="ECO:0007669"/>
    <property type="project" value="UniProtKB-KW"/>
</dbReference>
<dbReference type="Pfam" id="PF08241">
    <property type="entry name" value="Methyltransf_11"/>
    <property type="match status" value="1"/>
</dbReference>
<dbReference type="EMBL" id="JACHMO010000001">
    <property type="protein sequence ID" value="MBB5802742.1"/>
    <property type="molecule type" value="Genomic_DNA"/>
</dbReference>
<accession>A0A7W9HI30</accession>
<dbReference type="InterPro" id="IPR029063">
    <property type="entry name" value="SAM-dependent_MTases_sf"/>
</dbReference>
<keyword evidence="5" id="KW-0830">Ubiquinone</keyword>